<dbReference type="GO" id="GO:0004519">
    <property type="term" value="F:endonuclease activity"/>
    <property type="evidence" value="ECO:0007669"/>
    <property type="project" value="UniProtKB-KW"/>
</dbReference>
<reference evidence="5" key="1">
    <citation type="submission" date="2014-12" db="EMBL/GenBank/DDBJ databases">
        <title>Morphological observation on lytic cycle of bacteriophage Bp4.</title>
        <authorList>
            <person name="Ma Y.X."/>
            <person name="Zhang C.A."/>
            <person name="Ren H.Y."/>
        </authorList>
    </citation>
    <scope>NUCLEOTIDE SEQUENCE [LARGE SCALE GENOMIC DNA]</scope>
</reference>
<dbReference type="SUPFAM" id="SSF54060">
    <property type="entry name" value="His-Me finger endonucleases"/>
    <property type="match status" value="1"/>
</dbReference>
<dbReference type="InterPro" id="IPR016177">
    <property type="entry name" value="DNA-bd_dom_sf"/>
</dbReference>
<keyword evidence="2" id="KW-0238">DNA-binding</keyword>
<name>A0A0A7XDM5_9CAUD</name>
<evidence type="ECO:0000256" key="3">
    <source>
        <dbReference type="ARBA" id="ARBA00023163"/>
    </source>
</evidence>
<accession>A0A0A7XDM5</accession>
<protein>
    <submittedName>
        <fullName evidence="5">HNH homing endonuclease</fullName>
    </submittedName>
</protein>
<dbReference type="RefSeq" id="YP_009113223.1">
    <property type="nucleotide sequence ID" value="NC_024142.2"/>
</dbReference>
<dbReference type="PROSITE" id="PS51032">
    <property type="entry name" value="AP2_ERF"/>
    <property type="match status" value="1"/>
</dbReference>
<proteinExistence type="predicted"/>
<dbReference type="GO" id="GO:0003677">
    <property type="term" value="F:DNA binding"/>
    <property type="evidence" value="ECO:0007669"/>
    <property type="project" value="UniProtKB-KW"/>
</dbReference>
<evidence type="ECO:0000313" key="5">
    <source>
        <dbReference type="EMBL" id="AJB43746.1"/>
    </source>
</evidence>
<keyword evidence="5" id="KW-0255">Endonuclease</keyword>
<dbReference type="Gene3D" id="3.90.75.20">
    <property type="match status" value="1"/>
</dbReference>
<keyword evidence="1" id="KW-0805">Transcription regulation</keyword>
<dbReference type="Proteomes" id="UP000019732">
    <property type="component" value="Segment"/>
</dbReference>
<feature type="domain" description="AP2/ERF" evidence="4">
    <location>
        <begin position="105"/>
        <end position="161"/>
    </location>
</feature>
<dbReference type="EMBL" id="KJ135004">
    <property type="protein sequence ID" value="AJB43746.1"/>
    <property type="molecule type" value="Genomic_DNA"/>
</dbReference>
<gene>
    <name evidence="5" type="ORF">EpBp4_0042</name>
</gene>
<dbReference type="InterPro" id="IPR036955">
    <property type="entry name" value="AP2/ERF_dom_sf"/>
</dbReference>
<dbReference type="Pfam" id="PF13392">
    <property type="entry name" value="HNH_3"/>
    <property type="match status" value="1"/>
</dbReference>
<evidence type="ECO:0000256" key="2">
    <source>
        <dbReference type="ARBA" id="ARBA00023125"/>
    </source>
</evidence>
<dbReference type="OrthoDB" id="21336at10239"/>
<dbReference type="GO" id="GO:0003700">
    <property type="term" value="F:DNA-binding transcription factor activity"/>
    <property type="evidence" value="ECO:0007669"/>
    <property type="project" value="InterPro"/>
</dbReference>
<keyword evidence="5" id="KW-0378">Hydrolase</keyword>
<evidence type="ECO:0000313" key="6">
    <source>
        <dbReference type="Proteomes" id="UP000019732"/>
    </source>
</evidence>
<dbReference type="GeneID" id="26066912"/>
<sequence>MKQRIAHDRLLQLVSYDPISGIFTRRNTGKVSGYLMKSGYVQLRVDSVLYYGHILAWFYVHGVWPTDRIDHKDNIRHHNWIDNLREATHKQNNQSAVLSKTNTSGFKGVSFSKNLGKYRATIWVNSKPITLGFTDDPREAAVLYDEAAITHYGEFAKTNKQLGLL</sequence>
<dbReference type="InterPro" id="IPR001471">
    <property type="entry name" value="AP2/ERF_dom"/>
</dbReference>
<organism evidence="5 6">
    <name type="scientific">Escherichia phage Bp4</name>
    <dbReference type="NCBI Taxonomy" id="1458848"/>
    <lineage>
        <taxon>Viruses</taxon>
        <taxon>Duplodnaviria</taxon>
        <taxon>Heunggongvirae</taxon>
        <taxon>Uroviricota</taxon>
        <taxon>Caudoviricetes</taxon>
        <taxon>Schitoviridae</taxon>
        <taxon>Enquatrovirinae</taxon>
        <taxon>Gamaleyavirus</taxon>
        <taxon>Gamaleyavirus Bp4</taxon>
    </lineage>
</organism>
<dbReference type="SUPFAM" id="SSF54171">
    <property type="entry name" value="DNA-binding domain"/>
    <property type="match status" value="1"/>
</dbReference>
<dbReference type="KEGG" id="vg:26066912"/>
<dbReference type="Gene3D" id="3.30.730.10">
    <property type="entry name" value="AP2/ERF domain"/>
    <property type="match status" value="1"/>
</dbReference>
<dbReference type="InterPro" id="IPR044925">
    <property type="entry name" value="His-Me_finger_sf"/>
</dbReference>
<keyword evidence="3" id="KW-0804">Transcription</keyword>
<evidence type="ECO:0000256" key="1">
    <source>
        <dbReference type="ARBA" id="ARBA00023015"/>
    </source>
</evidence>
<dbReference type="InterPro" id="IPR003615">
    <property type="entry name" value="HNH_nuc"/>
</dbReference>
<keyword evidence="5" id="KW-0540">Nuclease</keyword>
<evidence type="ECO:0000259" key="4">
    <source>
        <dbReference type="PROSITE" id="PS51032"/>
    </source>
</evidence>
<keyword evidence="6" id="KW-1185">Reference proteome</keyword>